<evidence type="ECO:0000256" key="2">
    <source>
        <dbReference type="ARBA" id="ARBA00007635"/>
    </source>
</evidence>
<evidence type="ECO:0000313" key="8">
    <source>
        <dbReference type="EMBL" id="WMV30624.1"/>
    </source>
</evidence>
<dbReference type="Proteomes" id="UP001234989">
    <property type="component" value="Chromosome 5"/>
</dbReference>
<proteinExistence type="inferred from homology"/>
<dbReference type="PANTHER" id="PTHR22911:SF6">
    <property type="entry name" value="SOLUTE CARRIER FAMILY 35 MEMBER G1"/>
    <property type="match status" value="1"/>
</dbReference>
<feature type="transmembrane region" description="Helical" evidence="6">
    <location>
        <begin position="137"/>
        <end position="158"/>
    </location>
</feature>
<comment type="subcellular location">
    <subcellularLocation>
        <location evidence="1">Membrane</location>
        <topology evidence="1">Multi-pass membrane protein</topology>
    </subcellularLocation>
</comment>
<name>A0AAF0TSN4_SOLVR</name>
<evidence type="ECO:0000256" key="5">
    <source>
        <dbReference type="ARBA" id="ARBA00023136"/>
    </source>
</evidence>
<dbReference type="InterPro" id="IPR000620">
    <property type="entry name" value="EamA_dom"/>
</dbReference>
<dbReference type="AlphaFoldDB" id="A0AAF0TSN4"/>
<evidence type="ECO:0000256" key="6">
    <source>
        <dbReference type="SAM" id="Phobius"/>
    </source>
</evidence>
<feature type="transmembrane region" description="Helical" evidence="6">
    <location>
        <begin position="101"/>
        <end position="125"/>
    </location>
</feature>
<organism evidence="8 9">
    <name type="scientific">Solanum verrucosum</name>
    <dbReference type="NCBI Taxonomy" id="315347"/>
    <lineage>
        <taxon>Eukaryota</taxon>
        <taxon>Viridiplantae</taxon>
        <taxon>Streptophyta</taxon>
        <taxon>Embryophyta</taxon>
        <taxon>Tracheophyta</taxon>
        <taxon>Spermatophyta</taxon>
        <taxon>Magnoliopsida</taxon>
        <taxon>eudicotyledons</taxon>
        <taxon>Gunneridae</taxon>
        <taxon>Pentapetalae</taxon>
        <taxon>asterids</taxon>
        <taxon>lamiids</taxon>
        <taxon>Solanales</taxon>
        <taxon>Solanaceae</taxon>
        <taxon>Solanoideae</taxon>
        <taxon>Solaneae</taxon>
        <taxon>Solanum</taxon>
    </lineage>
</organism>
<comment type="similarity">
    <text evidence="2">Belongs to the drug/metabolite transporter (DMT) superfamily. Plant drug/metabolite exporter (P-DME) (TC 2.A.7.4) family.</text>
</comment>
<keyword evidence="9" id="KW-1185">Reference proteome</keyword>
<feature type="transmembrane region" description="Helical" evidence="6">
    <location>
        <begin position="322"/>
        <end position="345"/>
    </location>
</feature>
<gene>
    <name evidence="8" type="ORF">MTR67_024009</name>
</gene>
<feature type="transmembrane region" description="Helical" evidence="6">
    <location>
        <begin position="295"/>
        <end position="316"/>
    </location>
</feature>
<keyword evidence="3 6" id="KW-0812">Transmembrane</keyword>
<dbReference type="EMBL" id="CP133616">
    <property type="protein sequence ID" value="WMV30624.1"/>
    <property type="molecule type" value="Genomic_DNA"/>
</dbReference>
<keyword evidence="5 6" id="KW-0472">Membrane</keyword>
<feature type="transmembrane region" description="Helical" evidence="6">
    <location>
        <begin position="174"/>
        <end position="193"/>
    </location>
</feature>
<evidence type="ECO:0000256" key="1">
    <source>
        <dbReference type="ARBA" id="ARBA00004141"/>
    </source>
</evidence>
<feature type="transmembrane region" description="Helical" evidence="6">
    <location>
        <begin position="263"/>
        <end position="283"/>
    </location>
</feature>
<evidence type="ECO:0000313" key="9">
    <source>
        <dbReference type="Proteomes" id="UP001234989"/>
    </source>
</evidence>
<dbReference type="PANTHER" id="PTHR22911">
    <property type="entry name" value="ACYL-MALONYL CONDENSING ENZYME-RELATED"/>
    <property type="match status" value="1"/>
</dbReference>
<feature type="transmembrane region" description="Helical" evidence="6">
    <location>
        <begin position="226"/>
        <end position="243"/>
    </location>
</feature>
<accession>A0AAF0TSN4</accession>
<dbReference type="SUPFAM" id="SSF103481">
    <property type="entry name" value="Multidrug resistance efflux transporter EmrE"/>
    <property type="match status" value="1"/>
</dbReference>
<dbReference type="GO" id="GO:0016020">
    <property type="term" value="C:membrane"/>
    <property type="evidence" value="ECO:0007669"/>
    <property type="project" value="UniProtKB-SubCell"/>
</dbReference>
<keyword evidence="4 6" id="KW-1133">Transmembrane helix</keyword>
<sequence length="507" mass="56804">MPIVEPMNGDGSARVVVNDVEDAGIMELVGPSSIDSPSFRTSDTAESSISICDDQIAPLLIQSERPKINIFTISYPREKLNKEEVIRVVETDKSPFLQFIFWLWSGSRYSGLLCVVLSCTIYSMMEIVSDVFTAQSVPLFEIAFARCTVVLILSSVWIRKSGQPIFGPTSARKLLVLRALSGCISLLSFIYSIQRLPVSQAIILNFTAPIMASTVARVTLHEKLKIAEIGGLASSFFGVLFIFQPMVRTQGVFPSSIEVSESHIFAVLVGLFSSVASGVTYCLTRAGAKAADQPVLPVLSFALLASPAAAISTFAFENFVLPSFYSFLLMVVLGVLAFFAEITLAHGLQLEKTSRVANIQFIEVGDGRRTRFWRHTWIKQTPLKDSFPVLFILCNNPEARIKECTNSDSDAVRWSHYEDGIFTVGRAYKWESNQHNIIWKERKRKNSEDISNSIHKVKWNCTVYLCFWCKEIGIEDSDQFIEFLGSLLHYHNFLEWAHQESFHLLAD</sequence>
<protein>
    <recommendedName>
        <fullName evidence="7">EamA domain-containing protein</fullName>
    </recommendedName>
</protein>
<feature type="transmembrane region" description="Helical" evidence="6">
    <location>
        <begin position="199"/>
        <end position="219"/>
    </location>
</feature>
<evidence type="ECO:0000256" key="3">
    <source>
        <dbReference type="ARBA" id="ARBA00022692"/>
    </source>
</evidence>
<dbReference type="InterPro" id="IPR037185">
    <property type="entry name" value="EmrE-like"/>
</dbReference>
<evidence type="ECO:0000256" key="4">
    <source>
        <dbReference type="ARBA" id="ARBA00022989"/>
    </source>
</evidence>
<reference evidence="8" key="1">
    <citation type="submission" date="2023-08" db="EMBL/GenBank/DDBJ databases">
        <title>A de novo genome assembly of Solanum verrucosum Schlechtendal, a Mexican diploid species geographically isolated from the other diploid A-genome species in potato relatives.</title>
        <authorList>
            <person name="Hosaka K."/>
        </authorList>
    </citation>
    <scope>NUCLEOTIDE SEQUENCE</scope>
    <source>
        <tissue evidence="8">Young leaves</tissue>
    </source>
</reference>
<evidence type="ECO:0000259" key="7">
    <source>
        <dbReference type="Pfam" id="PF00892"/>
    </source>
</evidence>
<feature type="domain" description="EamA" evidence="7">
    <location>
        <begin position="110"/>
        <end position="243"/>
    </location>
</feature>
<dbReference type="Pfam" id="PF00892">
    <property type="entry name" value="EamA"/>
    <property type="match status" value="1"/>
</dbReference>